<evidence type="ECO:0000313" key="2">
    <source>
        <dbReference type="Proteomes" id="UP001231362"/>
    </source>
</evidence>
<dbReference type="EMBL" id="JAUSTU010000004">
    <property type="protein sequence ID" value="MDQ0154947.1"/>
    <property type="molecule type" value="Genomic_DNA"/>
</dbReference>
<keyword evidence="2" id="KW-1185">Reference proteome</keyword>
<proteinExistence type="predicted"/>
<accession>A0ABT9V1W6</accession>
<comment type="caution">
    <text evidence="1">The sequence shown here is derived from an EMBL/GenBank/DDBJ whole genome shotgun (WGS) entry which is preliminary data.</text>
</comment>
<organism evidence="1 2">
    <name type="scientific">Anoxybacillus andreesenii</name>
    <dbReference type="NCBI Taxonomy" id="1325932"/>
    <lineage>
        <taxon>Bacteria</taxon>
        <taxon>Bacillati</taxon>
        <taxon>Bacillota</taxon>
        <taxon>Bacilli</taxon>
        <taxon>Bacillales</taxon>
        <taxon>Anoxybacillaceae</taxon>
        <taxon>Anoxybacillus</taxon>
    </lineage>
</organism>
<evidence type="ECO:0000313" key="1">
    <source>
        <dbReference type="EMBL" id="MDQ0154947.1"/>
    </source>
</evidence>
<dbReference type="RefSeq" id="WP_307149526.1">
    <property type="nucleotide sequence ID" value="NZ_JAUSTU010000004.1"/>
</dbReference>
<name>A0ABT9V1W6_9BACL</name>
<dbReference type="Proteomes" id="UP001231362">
    <property type="component" value="Unassembled WGS sequence"/>
</dbReference>
<evidence type="ECO:0008006" key="3">
    <source>
        <dbReference type="Google" id="ProtNLM"/>
    </source>
</evidence>
<sequence length="56" mass="6479">MKQQIEELLEKLKEISNEKHNQGINLHDVSEGLSEWNFGYSEGLEHAIQTIESLIK</sequence>
<gene>
    <name evidence="1" type="ORF">J2S07_001251</name>
</gene>
<reference evidence="1 2" key="1">
    <citation type="submission" date="2023-07" db="EMBL/GenBank/DDBJ databases">
        <title>Genomic Encyclopedia of Type Strains, Phase IV (KMG-IV): sequencing the most valuable type-strain genomes for metagenomic binning, comparative biology and taxonomic classification.</title>
        <authorList>
            <person name="Goeker M."/>
        </authorList>
    </citation>
    <scope>NUCLEOTIDE SEQUENCE [LARGE SCALE GENOMIC DNA]</scope>
    <source>
        <strain evidence="1 2">DSM 23948</strain>
    </source>
</reference>
<protein>
    <recommendedName>
        <fullName evidence="3">Phage protein</fullName>
    </recommendedName>
</protein>